<reference evidence="2 3" key="1">
    <citation type="submission" date="2016-02" db="EMBL/GenBank/DDBJ databases">
        <title>Complete genome sequence of Pseudomonas azotoformans S4.</title>
        <authorList>
            <person name="Fang Y."/>
            <person name="Wu L."/>
            <person name="Feng G."/>
        </authorList>
    </citation>
    <scope>NUCLEOTIDE SEQUENCE [LARGE SCALE GENOMIC DNA]</scope>
    <source>
        <strain evidence="2 3">S4</strain>
    </source>
</reference>
<dbReference type="Proteomes" id="UP000070516">
    <property type="component" value="Chromosome"/>
</dbReference>
<dbReference type="RefSeq" id="WP_061448787.1">
    <property type="nucleotide sequence ID" value="NZ_CP014546.1"/>
</dbReference>
<gene>
    <name evidence="2" type="ORF">AYR47_24200</name>
</gene>
<dbReference type="Gene3D" id="2.60.200.20">
    <property type="match status" value="1"/>
</dbReference>
<dbReference type="Pfam" id="PF00498">
    <property type="entry name" value="FHA"/>
    <property type="match status" value="1"/>
</dbReference>
<dbReference type="InterPro" id="IPR046883">
    <property type="entry name" value="T6SS_FHA_C"/>
</dbReference>
<proteinExistence type="predicted"/>
<dbReference type="PROSITE" id="PS50006">
    <property type="entry name" value="FHA_DOMAIN"/>
    <property type="match status" value="1"/>
</dbReference>
<dbReference type="NCBIfam" id="TIGR03354">
    <property type="entry name" value="VI_FHA"/>
    <property type="match status" value="1"/>
</dbReference>
<dbReference type="InterPro" id="IPR008984">
    <property type="entry name" value="SMAD_FHA_dom_sf"/>
</dbReference>
<dbReference type="EMBL" id="CP014546">
    <property type="protein sequence ID" value="AMN81216.1"/>
    <property type="molecule type" value="Genomic_DNA"/>
</dbReference>
<dbReference type="SUPFAM" id="SSF49879">
    <property type="entry name" value="SMAD/FHA domain"/>
    <property type="match status" value="1"/>
</dbReference>
<dbReference type="InterPro" id="IPR000253">
    <property type="entry name" value="FHA_dom"/>
</dbReference>
<dbReference type="Pfam" id="PF20232">
    <property type="entry name" value="T6SS_FHA_C"/>
    <property type="match status" value="1"/>
</dbReference>
<evidence type="ECO:0000259" key="1">
    <source>
        <dbReference type="PROSITE" id="PS50006"/>
    </source>
</evidence>
<evidence type="ECO:0000313" key="3">
    <source>
        <dbReference type="Proteomes" id="UP000070516"/>
    </source>
</evidence>
<accession>A0A127I337</accession>
<feature type="domain" description="FHA" evidence="1">
    <location>
        <begin position="26"/>
        <end position="76"/>
    </location>
</feature>
<organism evidence="2 3">
    <name type="scientific">Pseudomonas azotoformans</name>
    <dbReference type="NCBI Taxonomy" id="47878"/>
    <lineage>
        <taxon>Bacteria</taxon>
        <taxon>Pseudomonadati</taxon>
        <taxon>Pseudomonadota</taxon>
        <taxon>Gammaproteobacteria</taxon>
        <taxon>Pseudomonadales</taxon>
        <taxon>Pseudomonadaceae</taxon>
        <taxon>Pseudomonas</taxon>
    </lineage>
</organism>
<evidence type="ECO:0000313" key="2">
    <source>
        <dbReference type="EMBL" id="AMN81216.1"/>
    </source>
</evidence>
<dbReference type="InterPro" id="IPR017735">
    <property type="entry name" value="T6SS_FHA"/>
</dbReference>
<dbReference type="KEGG" id="pazo:AYR47_24200"/>
<dbReference type="AlphaFoldDB" id="A0A127I337"/>
<protein>
    <submittedName>
        <fullName evidence="2">Type VI secretion protein</fullName>
    </submittedName>
</protein>
<name>A0A127I337_PSEAZ</name>
<sequence>MQLVFEVCGTEGAATPARKTFEGVGGVIGRGVGCDWIIPDANRLISSHHGLVSYREGRYFLTDISSNGIGVSGSMERLEKGQARLISEGDVYQLGGLEIRARLLANERRSYARDDAIPDDGFLGLDPVDALDREPLRADSSAELDALDTAMQVPSQALCQGAVDRDHLVVPKWADPVRELLPTVPAAPAPGGSETFWSQFAQALGVQLDTLDTLGREALAIKVAGLLRLTIDGLQQSLRTRDELNSEINSALTAPGLDTRNPLKACADGPTAMTSLLGVGELGEHSAEYAVAQVCRELQVHQLALVVASRAAVRSALAAFAPGHLLLCFEREGKPPRFFSDGAHWRAYQRHYQRLTSGEPLGEQGVLNDFSKAYEEQVRLVSTLHVGCPG</sequence>
<dbReference type="CDD" id="cd00060">
    <property type="entry name" value="FHA"/>
    <property type="match status" value="1"/>
</dbReference>